<comment type="caution">
    <text evidence="1">The sequence shown here is derived from an EMBL/GenBank/DDBJ whole genome shotgun (WGS) entry which is preliminary data.</text>
</comment>
<gene>
    <name evidence="1" type="ORF">COU82_01230</name>
</gene>
<proteinExistence type="predicted"/>
<protein>
    <submittedName>
        <fullName evidence="1">Uncharacterized protein</fullName>
    </submittedName>
</protein>
<accession>A0A2M8KCB3</accession>
<sequence length="105" mass="12230">MDCEIKVEIPQFADITITVEHSNPEETFSTGREFQRWIKEELPGLEIKEIKFDPYTIKVRCELGSFKNISLIILALRERFLEELKRAKAKSQGPFSNLAKNKFLV</sequence>
<evidence type="ECO:0000313" key="1">
    <source>
        <dbReference type="EMBL" id="PJE57558.1"/>
    </source>
</evidence>
<reference evidence="2" key="1">
    <citation type="submission" date="2017-09" db="EMBL/GenBank/DDBJ databases">
        <title>Depth-based differentiation of microbial function through sediment-hosted aquifers and enrichment of novel symbionts in the deep terrestrial subsurface.</title>
        <authorList>
            <person name="Probst A.J."/>
            <person name="Ladd B."/>
            <person name="Jarett J.K."/>
            <person name="Geller-Mcgrath D.E."/>
            <person name="Sieber C.M.K."/>
            <person name="Emerson J.B."/>
            <person name="Anantharaman K."/>
            <person name="Thomas B.C."/>
            <person name="Malmstrom R."/>
            <person name="Stieglmeier M."/>
            <person name="Klingl A."/>
            <person name="Woyke T."/>
            <person name="Ryan C.M."/>
            <person name="Banfield J.F."/>
        </authorList>
    </citation>
    <scope>NUCLEOTIDE SEQUENCE [LARGE SCALE GENOMIC DNA]</scope>
</reference>
<dbReference type="EMBL" id="PFDX01000013">
    <property type="protein sequence ID" value="PJE57558.1"/>
    <property type="molecule type" value="Genomic_DNA"/>
</dbReference>
<dbReference type="AlphaFoldDB" id="A0A2M8KCB3"/>
<name>A0A2M8KCB3_9BACT</name>
<dbReference type="Proteomes" id="UP000231648">
    <property type="component" value="Unassembled WGS sequence"/>
</dbReference>
<evidence type="ECO:0000313" key="2">
    <source>
        <dbReference type="Proteomes" id="UP000231648"/>
    </source>
</evidence>
<organism evidence="1 2">
    <name type="scientific">Candidatus Portnoybacteria bacterium CG10_big_fil_rev_8_21_14_0_10_38_18</name>
    <dbReference type="NCBI Taxonomy" id="1974813"/>
    <lineage>
        <taxon>Bacteria</taxon>
        <taxon>Candidatus Portnoyibacteriota</taxon>
    </lineage>
</organism>